<proteinExistence type="inferred from homology"/>
<evidence type="ECO:0000256" key="8">
    <source>
        <dbReference type="ARBA" id="ARBA00023136"/>
    </source>
</evidence>
<dbReference type="InterPro" id="IPR023214">
    <property type="entry name" value="HAD_sf"/>
</dbReference>
<feature type="transmembrane region" description="Helical" evidence="9">
    <location>
        <begin position="875"/>
        <end position="896"/>
    </location>
</feature>
<dbReference type="Gene3D" id="2.70.150.10">
    <property type="entry name" value="Calcium-transporting ATPase, cytoplasmic transduction domain A"/>
    <property type="match status" value="1"/>
</dbReference>
<dbReference type="SUPFAM" id="SSF81653">
    <property type="entry name" value="Calcium ATPase, transduction domain A"/>
    <property type="match status" value="1"/>
</dbReference>
<dbReference type="Pfam" id="PF13246">
    <property type="entry name" value="Cation_ATPase"/>
    <property type="match status" value="1"/>
</dbReference>
<comment type="subcellular location">
    <subcellularLocation>
        <location evidence="1">Membrane</location>
        <topology evidence="1">Multi-pass membrane protein</topology>
    </subcellularLocation>
</comment>
<dbReference type="Proteomes" id="UP001201449">
    <property type="component" value="Unassembled WGS sequence"/>
</dbReference>
<dbReference type="RefSeq" id="WP_234861418.1">
    <property type="nucleotide sequence ID" value="NZ_JAKEVZ010000007.1"/>
</dbReference>
<dbReference type="InterPro" id="IPR004014">
    <property type="entry name" value="ATPase_P-typ_cation-transptr_N"/>
</dbReference>
<comment type="similarity">
    <text evidence="2">Belongs to the cation transport ATPase (P-type) (TC 3.A.3) family. Type IIA subfamily.</text>
</comment>
<evidence type="ECO:0000256" key="5">
    <source>
        <dbReference type="ARBA" id="ARBA00022840"/>
    </source>
</evidence>
<gene>
    <name evidence="11" type="ORF">L0U89_10135</name>
</gene>
<dbReference type="InterPro" id="IPR044492">
    <property type="entry name" value="P_typ_ATPase_HD_dom"/>
</dbReference>
<accession>A0ABS9BTP8</accession>
<dbReference type="SUPFAM" id="SSF56784">
    <property type="entry name" value="HAD-like"/>
    <property type="match status" value="1"/>
</dbReference>
<comment type="caution">
    <text evidence="11">The sequence shown here is derived from an EMBL/GenBank/DDBJ whole genome shotgun (WGS) entry which is preliminary data.</text>
</comment>
<dbReference type="SMART" id="SM00831">
    <property type="entry name" value="Cation_ATPase_N"/>
    <property type="match status" value="1"/>
</dbReference>
<evidence type="ECO:0000256" key="3">
    <source>
        <dbReference type="ARBA" id="ARBA00022692"/>
    </source>
</evidence>
<dbReference type="SFLD" id="SFLDF00027">
    <property type="entry name" value="p-type_atpase"/>
    <property type="match status" value="1"/>
</dbReference>
<organism evidence="11 12">
    <name type="scientific">Mariniradius sediminis</name>
    <dbReference type="NCBI Taxonomy" id="2909237"/>
    <lineage>
        <taxon>Bacteria</taxon>
        <taxon>Pseudomonadati</taxon>
        <taxon>Bacteroidota</taxon>
        <taxon>Cytophagia</taxon>
        <taxon>Cytophagales</taxon>
        <taxon>Cyclobacteriaceae</taxon>
        <taxon>Mariniradius</taxon>
    </lineage>
</organism>
<evidence type="ECO:0000256" key="2">
    <source>
        <dbReference type="ARBA" id="ARBA00005675"/>
    </source>
</evidence>
<feature type="domain" description="Cation-transporting P-type ATPase N-terminal" evidence="10">
    <location>
        <begin position="11"/>
        <end position="84"/>
    </location>
</feature>
<evidence type="ECO:0000256" key="7">
    <source>
        <dbReference type="ARBA" id="ARBA00022989"/>
    </source>
</evidence>
<dbReference type="Pfam" id="PF00122">
    <property type="entry name" value="E1-E2_ATPase"/>
    <property type="match status" value="1"/>
</dbReference>
<evidence type="ECO:0000256" key="1">
    <source>
        <dbReference type="ARBA" id="ARBA00004141"/>
    </source>
</evidence>
<dbReference type="SFLD" id="SFLDS00003">
    <property type="entry name" value="Haloacid_Dehalogenase"/>
    <property type="match status" value="1"/>
</dbReference>
<dbReference type="InterPro" id="IPR050510">
    <property type="entry name" value="Cation_transp_ATPase_P-type"/>
</dbReference>
<dbReference type="Gene3D" id="1.20.1110.10">
    <property type="entry name" value="Calcium-transporting ATPase, transmembrane domain"/>
    <property type="match status" value="1"/>
</dbReference>
<dbReference type="InterPro" id="IPR006068">
    <property type="entry name" value="ATPase_P-typ_cation-transptr_C"/>
</dbReference>
<dbReference type="Gene3D" id="3.40.1110.10">
    <property type="entry name" value="Calcium-transporting ATPase, cytoplasmic domain N"/>
    <property type="match status" value="1"/>
</dbReference>
<reference evidence="11 12" key="1">
    <citation type="submission" date="2022-01" db="EMBL/GenBank/DDBJ databases">
        <title>Mariniradius saccharolyticus sp. nov., isolated from sediment of a river.</title>
        <authorList>
            <person name="Liu H."/>
        </authorList>
    </citation>
    <scope>NUCLEOTIDE SEQUENCE [LARGE SCALE GENOMIC DNA]</scope>
    <source>
        <strain evidence="11 12">RY-2</strain>
    </source>
</reference>
<keyword evidence="12" id="KW-1185">Reference proteome</keyword>
<dbReference type="NCBIfam" id="TIGR01494">
    <property type="entry name" value="ATPase_P-type"/>
    <property type="match status" value="2"/>
</dbReference>
<dbReference type="PROSITE" id="PS00154">
    <property type="entry name" value="ATPASE_E1_E2"/>
    <property type="match status" value="1"/>
</dbReference>
<feature type="transmembrane region" description="Helical" evidence="9">
    <location>
        <begin position="277"/>
        <end position="304"/>
    </location>
</feature>
<feature type="transmembrane region" description="Helical" evidence="9">
    <location>
        <begin position="698"/>
        <end position="718"/>
    </location>
</feature>
<dbReference type="PANTHER" id="PTHR43294">
    <property type="entry name" value="SODIUM/POTASSIUM-TRANSPORTING ATPASE SUBUNIT ALPHA"/>
    <property type="match status" value="1"/>
</dbReference>
<dbReference type="PANTHER" id="PTHR43294:SF20">
    <property type="entry name" value="P-TYPE ATPASE"/>
    <property type="match status" value="1"/>
</dbReference>
<evidence type="ECO:0000313" key="12">
    <source>
        <dbReference type="Proteomes" id="UP001201449"/>
    </source>
</evidence>
<dbReference type="InterPro" id="IPR018303">
    <property type="entry name" value="ATPase_P-typ_P_site"/>
</dbReference>
<evidence type="ECO:0000313" key="11">
    <source>
        <dbReference type="EMBL" id="MCF1751427.1"/>
    </source>
</evidence>
<evidence type="ECO:0000259" key="10">
    <source>
        <dbReference type="SMART" id="SM00831"/>
    </source>
</evidence>
<keyword evidence="8 9" id="KW-0472">Membrane</keyword>
<dbReference type="PRINTS" id="PR00120">
    <property type="entry name" value="HATPASE"/>
</dbReference>
<protein>
    <submittedName>
        <fullName evidence="11">HAD-IC family P-type ATPase</fullName>
    </submittedName>
</protein>
<evidence type="ECO:0000256" key="6">
    <source>
        <dbReference type="ARBA" id="ARBA00022967"/>
    </source>
</evidence>
<keyword evidence="5" id="KW-0067">ATP-binding</keyword>
<dbReference type="Pfam" id="PF00689">
    <property type="entry name" value="Cation_ATPase_C"/>
    <property type="match status" value="1"/>
</dbReference>
<sequence>MIDKAALREKRWHTLESHEVLVTLQTSKEGLSHSEARKRLDIFGPNKLPEKVHINLRKIILGQLANPLIFILIAAAIASILIGEPKDAIFILLVILINTAIGAHQEFNAEKSAASLQKLLRINSRIIRDGSLQRVDSEELVPGDMVLLESGSKVPADLRLTDVNNLEIDESFLTGESQAVFKITSSMKKELVVADKKNMAFAGATVMSGRGVGIVIGTGLDTEVGKIALNVSHGESAKPPLILRMEKFTKNIAYIIVALSVILAVLLRIQGMDLSAIFFFVVALSVSAIPEGLPVSLTVALAVASKRMAHRNVIVRKLTSVESLGSCTVIASDKTGTLTVNQQTVKKIFLPNGKSFEVSGEGYNGEGDIYPAGYGEKVLNLAIVPELRQIIEISILANEGGLENQNDKWNYHGDAMDVALLGLGYKAGLVPTEIKKTFPLLGKIPYESEKKYAAAFYQRGSGIFCGMKGAAETVLEFCIDPEERGFSKESILKQAEELSTNGYRVLAFAENKADSFQQKAHAREEDIPTLKFVGLICFIDPLRPEAKSSVEKCKKAGIKVIMITGDHPATAANISRELGIQNDDKPVITGKMLLQAGNPDEEKFKELVLSTSVFGRVSPQQKLEIVDVLIKSGEFVAVTGDGVNDAPALKRANIGVAMGSGTDVAKDVGAMIVVDDNFSSIVAGVEEGRFAYDNVRKVIYLLVSTGASEVFMVLLAIISGLPLPLLAVQLLWLNLVTNGIQDKALAFEAGEPETMERKPRKPSEGIFNKIMTIQILLSGFVIGIIAFGYWYYLIEQLNMEEEHARNLVLLFMVLVQNVHVFNCRSERKSTFKISIIKNYWLIIFIIAVQALHISSMYIPPMQDMLRIFPISLNDWVTVLILAIPVVIVMEVFKFIYNRLAKDNDELSRKKHSILA</sequence>
<feature type="transmembrane region" description="Helical" evidence="9">
    <location>
        <begin position="770"/>
        <end position="792"/>
    </location>
</feature>
<dbReference type="Gene3D" id="3.40.50.1000">
    <property type="entry name" value="HAD superfamily/HAD-like"/>
    <property type="match status" value="1"/>
</dbReference>
<dbReference type="InterPro" id="IPR001757">
    <property type="entry name" value="P_typ_ATPase"/>
</dbReference>
<evidence type="ECO:0000256" key="4">
    <source>
        <dbReference type="ARBA" id="ARBA00022741"/>
    </source>
</evidence>
<feature type="transmembrane region" description="Helical" evidence="9">
    <location>
        <begin position="252"/>
        <end position="271"/>
    </location>
</feature>
<keyword evidence="4" id="KW-0547">Nucleotide-binding</keyword>
<feature type="transmembrane region" description="Helical" evidence="9">
    <location>
        <begin position="835"/>
        <end position="855"/>
    </location>
</feature>
<dbReference type="InterPro" id="IPR008250">
    <property type="entry name" value="ATPase_P-typ_transduc_dom_A_sf"/>
</dbReference>
<dbReference type="SUPFAM" id="SSF81665">
    <property type="entry name" value="Calcium ATPase, transmembrane domain M"/>
    <property type="match status" value="1"/>
</dbReference>
<name>A0ABS9BTP8_9BACT</name>
<dbReference type="Pfam" id="PF08282">
    <property type="entry name" value="Hydrolase_3"/>
    <property type="match status" value="1"/>
</dbReference>
<keyword evidence="6" id="KW-1278">Translocase</keyword>
<feature type="transmembrane region" description="Helical" evidence="9">
    <location>
        <begin position="64"/>
        <end position="82"/>
    </location>
</feature>
<dbReference type="InterPro" id="IPR023298">
    <property type="entry name" value="ATPase_P-typ_TM_dom_sf"/>
</dbReference>
<dbReference type="SUPFAM" id="SSF81660">
    <property type="entry name" value="Metal cation-transporting ATPase, ATP-binding domain N"/>
    <property type="match status" value="1"/>
</dbReference>
<dbReference type="Pfam" id="PF00690">
    <property type="entry name" value="Cation_ATPase_N"/>
    <property type="match status" value="1"/>
</dbReference>
<dbReference type="EMBL" id="JAKEVZ010000007">
    <property type="protein sequence ID" value="MCF1751427.1"/>
    <property type="molecule type" value="Genomic_DNA"/>
</dbReference>
<dbReference type="SFLD" id="SFLDG00002">
    <property type="entry name" value="C1.7:_P-type_atpase_like"/>
    <property type="match status" value="1"/>
</dbReference>
<evidence type="ECO:0000256" key="9">
    <source>
        <dbReference type="SAM" id="Phobius"/>
    </source>
</evidence>
<dbReference type="InterPro" id="IPR023299">
    <property type="entry name" value="ATPase_P-typ_cyto_dom_N"/>
</dbReference>
<keyword evidence="7 9" id="KW-1133">Transmembrane helix</keyword>
<feature type="transmembrane region" description="Helical" evidence="9">
    <location>
        <begin position="88"/>
        <end position="107"/>
    </location>
</feature>
<dbReference type="PRINTS" id="PR00119">
    <property type="entry name" value="CATATPASE"/>
</dbReference>
<dbReference type="InterPro" id="IPR059000">
    <property type="entry name" value="ATPase_P-type_domA"/>
</dbReference>
<dbReference type="InterPro" id="IPR036412">
    <property type="entry name" value="HAD-like_sf"/>
</dbReference>
<keyword evidence="3 9" id="KW-0812">Transmembrane</keyword>